<evidence type="ECO:0000256" key="2">
    <source>
        <dbReference type="ARBA" id="ARBA00022695"/>
    </source>
</evidence>
<name>A0A7J0BID2_9BACT</name>
<gene>
    <name evidence="5" type="ORF">DSM101010T_16930</name>
</gene>
<dbReference type="PANTHER" id="PTHR34388:SF1">
    <property type="entry name" value="DNA POLYMERASE III SUBUNIT DELTA"/>
    <property type="match status" value="1"/>
</dbReference>
<evidence type="ECO:0000256" key="4">
    <source>
        <dbReference type="ARBA" id="ARBA00022932"/>
    </source>
</evidence>
<evidence type="ECO:0000256" key="1">
    <source>
        <dbReference type="ARBA" id="ARBA00022679"/>
    </source>
</evidence>
<protein>
    <submittedName>
        <fullName evidence="5">DNA polymerase III subunit delta</fullName>
    </submittedName>
</protein>
<dbReference type="InterPro" id="IPR027417">
    <property type="entry name" value="P-loop_NTPase"/>
</dbReference>
<sequence>MSRPGFTICTCPDAQLIKDHIESLLNANPAAEGQWQRHVYWGDEGLPPVFWENLTLQGLFASPKSLVVRNAQNLSTDDWKKLSQALGSFNPLAWPFLCLEVPFEKGKAKVAKAITGLKCWGFAEKKGWIWESAGLSPRDMRDFVTGWAAKNAITIPPQALQMLAQNLPSDATAATRELEKLALAAGDSAAITPELASEIAQETEMDIFAFINALQTGNAPDKVWSKVVQGHATGEDGIFKFLAMLLREARILWQLLAGEQVFLPGNVKQNKERLAASMGRGRIARIWDLALEAEKGIKTGERKPEQAMEMLVAGLIALFGSPKAAHQRPQHAQTAYRR</sequence>
<dbReference type="GO" id="GO:0009360">
    <property type="term" value="C:DNA polymerase III complex"/>
    <property type="evidence" value="ECO:0007669"/>
    <property type="project" value="TreeGrafter"/>
</dbReference>
<dbReference type="SUPFAM" id="SSF52540">
    <property type="entry name" value="P-loop containing nucleoside triphosphate hydrolases"/>
    <property type="match status" value="1"/>
</dbReference>
<keyword evidence="1" id="KW-0808">Transferase</keyword>
<dbReference type="NCBIfam" id="TIGR01128">
    <property type="entry name" value="holA"/>
    <property type="match status" value="1"/>
</dbReference>
<dbReference type="PANTHER" id="PTHR34388">
    <property type="entry name" value="DNA POLYMERASE III SUBUNIT DELTA"/>
    <property type="match status" value="1"/>
</dbReference>
<dbReference type="GO" id="GO:0003887">
    <property type="term" value="F:DNA-directed DNA polymerase activity"/>
    <property type="evidence" value="ECO:0007669"/>
    <property type="project" value="UniProtKB-KW"/>
</dbReference>
<keyword evidence="6" id="KW-1185">Reference proteome</keyword>
<reference evidence="5 6" key="1">
    <citation type="submission" date="2020-05" db="EMBL/GenBank/DDBJ databases">
        <title>Draft genome sequence of Desulfovibrio sp. strain HN2T.</title>
        <authorList>
            <person name="Ueno A."/>
            <person name="Tamazawa S."/>
            <person name="Tamamura S."/>
            <person name="Murakami T."/>
            <person name="Kiyama T."/>
            <person name="Inomata H."/>
            <person name="Amano Y."/>
            <person name="Miyakawa K."/>
            <person name="Tamaki H."/>
            <person name="Naganuma T."/>
            <person name="Kaneko K."/>
        </authorList>
    </citation>
    <scope>NUCLEOTIDE SEQUENCE [LARGE SCALE GENOMIC DNA]</scope>
    <source>
        <strain evidence="5 6">HN2</strain>
    </source>
</reference>
<evidence type="ECO:0000313" key="6">
    <source>
        <dbReference type="Proteomes" id="UP000503840"/>
    </source>
</evidence>
<comment type="caution">
    <text evidence="5">The sequence shown here is derived from an EMBL/GenBank/DDBJ whole genome shotgun (WGS) entry which is preliminary data.</text>
</comment>
<dbReference type="AlphaFoldDB" id="A0A7J0BID2"/>
<dbReference type="Gene3D" id="1.10.8.60">
    <property type="match status" value="1"/>
</dbReference>
<evidence type="ECO:0000313" key="5">
    <source>
        <dbReference type="EMBL" id="GFM33328.1"/>
    </source>
</evidence>
<keyword evidence="2" id="KW-0548">Nucleotidyltransferase</keyword>
<accession>A0A7J0BID2</accession>
<organism evidence="5 6">
    <name type="scientific">Desulfovibrio subterraneus</name>
    <dbReference type="NCBI Taxonomy" id="2718620"/>
    <lineage>
        <taxon>Bacteria</taxon>
        <taxon>Pseudomonadati</taxon>
        <taxon>Thermodesulfobacteriota</taxon>
        <taxon>Desulfovibrionia</taxon>
        <taxon>Desulfovibrionales</taxon>
        <taxon>Desulfovibrionaceae</taxon>
        <taxon>Desulfovibrio</taxon>
    </lineage>
</organism>
<dbReference type="InterPro" id="IPR005790">
    <property type="entry name" value="DNA_polIII_delta"/>
</dbReference>
<dbReference type="Gene3D" id="1.20.272.10">
    <property type="match status" value="1"/>
</dbReference>
<dbReference type="GO" id="GO:0006261">
    <property type="term" value="P:DNA-templated DNA replication"/>
    <property type="evidence" value="ECO:0007669"/>
    <property type="project" value="TreeGrafter"/>
</dbReference>
<dbReference type="Proteomes" id="UP000503840">
    <property type="component" value="Unassembled WGS sequence"/>
</dbReference>
<keyword evidence="3" id="KW-0235">DNA replication</keyword>
<evidence type="ECO:0000256" key="3">
    <source>
        <dbReference type="ARBA" id="ARBA00022705"/>
    </source>
</evidence>
<dbReference type="RefSeq" id="WP_174404996.1">
    <property type="nucleotide sequence ID" value="NZ_BLVO01000013.1"/>
</dbReference>
<dbReference type="EMBL" id="BLVO01000013">
    <property type="protein sequence ID" value="GFM33328.1"/>
    <property type="molecule type" value="Genomic_DNA"/>
</dbReference>
<dbReference type="GO" id="GO:0003677">
    <property type="term" value="F:DNA binding"/>
    <property type="evidence" value="ECO:0007669"/>
    <property type="project" value="InterPro"/>
</dbReference>
<keyword evidence="4" id="KW-0239">DNA-directed DNA polymerase</keyword>
<proteinExistence type="predicted"/>